<reference evidence="2" key="1">
    <citation type="submission" date="2022-11" db="UniProtKB">
        <authorList>
            <consortium name="WormBaseParasite"/>
        </authorList>
    </citation>
    <scope>IDENTIFICATION</scope>
</reference>
<dbReference type="WBParaSite" id="ACRNAN_scaffold9031.g21775.t1">
    <property type="protein sequence ID" value="ACRNAN_scaffold9031.g21775.t1"/>
    <property type="gene ID" value="ACRNAN_scaffold9031.g21775"/>
</dbReference>
<sequence length="141" mass="15916">MSACREKQIFLNSCEQPQLFGTFSNEMTQKEPLQKAPVATLDDFFKLGWYTLLVCLLSEFMILNQVGNMLYMMYAGVAPSVIGCGEHDLSQFNSSESCAQLEQLQQNFSLGLCLLKDPTSQTKYFGSNDWSDARLCNLWPS</sequence>
<dbReference type="AlphaFoldDB" id="A0A914ENM6"/>
<name>A0A914ENM6_9BILA</name>
<keyword evidence="1" id="KW-1185">Reference proteome</keyword>
<accession>A0A914ENM6</accession>
<evidence type="ECO:0000313" key="2">
    <source>
        <dbReference type="WBParaSite" id="ACRNAN_scaffold9031.g21775.t1"/>
    </source>
</evidence>
<dbReference type="Proteomes" id="UP000887540">
    <property type="component" value="Unplaced"/>
</dbReference>
<evidence type="ECO:0000313" key="1">
    <source>
        <dbReference type="Proteomes" id="UP000887540"/>
    </source>
</evidence>
<organism evidence="1 2">
    <name type="scientific">Acrobeloides nanus</name>
    <dbReference type="NCBI Taxonomy" id="290746"/>
    <lineage>
        <taxon>Eukaryota</taxon>
        <taxon>Metazoa</taxon>
        <taxon>Ecdysozoa</taxon>
        <taxon>Nematoda</taxon>
        <taxon>Chromadorea</taxon>
        <taxon>Rhabditida</taxon>
        <taxon>Tylenchina</taxon>
        <taxon>Cephalobomorpha</taxon>
        <taxon>Cephaloboidea</taxon>
        <taxon>Cephalobidae</taxon>
        <taxon>Acrobeloides</taxon>
    </lineage>
</organism>
<protein>
    <submittedName>
        <fullName evidence="2">Uncharacterized protein</fullName>
    </submittedName>
</protein>
<proteinExistence type="predicted"/>